<reference evidence="2" key="1">
    <citation type="submission" date="2018-05" db="EMBL/GenBank/DDBJ databases">
        <title>Draft genome of Mucuna pruriens seed.</title>
        <authorList>
            <person name="Nnadi N.E."/>
            <person name="Vos R."/>
            <person name="Hasami M.H."/>
            <person name="Devisetty U.K."/>
            <person name="Aguiy J.C."/>
        </authorList>
    </citation>
    <scope>NUCLEOTIDE SEQUENCE [LARGE SCALE GENOMIC DNA]</scope>
    <source>
        <strain evidence="2">JCA_2017</strain>
    </source>
</reference>
<keyword evidence="3" id="KW-1185">Reference proteome</keyword>
<feature type="region of interest" description="Disordered" evidence="1">
    <location>
        <begin position="89"/>
        <end position="121"/>
    </location>
</feature>
<dbReference type="Proteomes" id="UP000257109">
    <property type="component" value="Unassembled WGS sequence"/>
</dbReference>
<name>A0A371IB28_MUCPR</name>
<feature type="non-terminal residue" evidence="2">
    <location>
        <position position="1"/>
    </location>
</feature>
<protein>
    <submittedName>
        <fullName evidence="2">Uncharacterized protein</fullName>
    </submittedName>
</protein>
<evidence type="ECO:0000313" key="3">
    <source>
        <dbReference type="Proteomes" id="UP000257109"/>
    </source>
</evidence>
<sequence length="121" mass="14150">MSQVKDSKFSMLVYQFELFKMTDHESIDKMFGWFQIIWRPQVIALRASKDLKKFPIEEHLGTLKVHVKEIKEDKEKRKGKFMTLKAQKASKKISSKAFKAKESSDESFEKEDSGKDESSLI</sequence>
<comment type="caution">
    <text evidence="2">The sequence shown here is derived from an EMBL/GenBank/DDBJ whole genome shotgun (WGS) entry which is preliminary data.</text>
</comment>
<proteinExistence type="predicted"/>
<dbReference type="EMBL" id="QJKJ01000500">
    <property type="protein sequence ID" value="RDY12257.1"/>
    <property type="molecule type" value="Genomic_DNA"/>
</dbReference>
<evidence type="ECO:0000256" key="1">
    <source>
        <dbReference type="SAM" id="MobiDB-lite"/>
    </source>
</evidence>
<dbReference type="AlphaFoldDB" id="A0A371IB28"/>
<feature type="compositionally biased region" description="Basic and acidic residues" evidence="1">
    <location>
        <begin position="110"/>
        <end position="121"/>
    </location>
</feature>
<organism evidence="2 3">
    <name type="scientific">Mucuna pruriens</name>
    <name type="common">Velvet bean</name>
    <name type="synonym">Dolichos pruriens</name>
    <dbReference type="NCBI Taxonomy" id="157652"/>
    <lineage>
        <taxon>Eukaryota</taxon>
        <taxon>Viridiplantae</taxon>
        <taxon>Streptophyta</taxon>
        <taxon>Embryophyta</taxon>
        <taxon>Tracheophyta</taxon>
        <taxon>Spermatophyta</taxon>
        <taxon>Magnoliopsida</taxon>
        <taxon>eudicotyledons</taxon>
        <taxon>Gunneridae</taxon>
        <taxon>Pentapetalae</taxon>
        <taxon>rosids</taxon>
        <taxon>fabids</taxon>
        <taxon>Fabales</taxon>
        <taxon>Fabaceae</taxon>
        <taxon>Papilionoideae</taxon>
        <taxon>50 kb inversion clade</taxon>
        <taxon>NPAAA clade</taxon>
        <taxon>indigoferoid/millettioid clade</taxon>
        <taxon>Phaseoleae</taxon>
        <taxon>Mucuna</taxon>
    </lineage>
</organism>
<evidence type="ECO:0000313" key="2">
    <source>
        <dbReference type="EMBL" id="RDY12257.1"/>
    </source>
</evidence>
<accession>A0A371IB28</accession>
<gene>
    <name evidence="2" type="ORF">CR513_02957</name>
</gene>